<evidence type="ECO:0000256" key="3">
    <source>
        <dbReference type="PROSITE-ProRule" id="PRU00325"/>
    </source>
</evidence>
<dbReference type="InterPro" id="IPR049730">
    <property type="entry name" value="SNF2/RAD54-like_C"/>
</dbReference>
<dbReference type="InterPro" id="IPR014001">
    <property type="entry name" value="Helicase_ATP-bd"/>
</dbReference>
<dbReference type="Gene3D" id="3.40.50.10810">
    <property type="entry name" value="Tandem AAA-ATPase domain"/>
    <property type="match status" value="1"/>
</dbReference>
<evidence type="ECO:0000256" key="2">
    <source>
        <dbReference type="ARBA" id="ARBA00022806"/>
    </source>
</evidence>
<sequence length="1136" mass="126073">MIPDRLHQLLQHAEWVSNFDARTLQRAADYARRQRVVAIQFTPGDHADSCTLEGDIRGSARQPYHCRVDVQARDASLTLDTHCSCPMDVDCKHAAAMLLLAANLPPSTWPVSASARQPSPGRRPATTPRPAAAWMHEPHATNTSMHAWSQWLQRLDSPPGQVATVVDPQREFGVLLRGDAHGQLLINPVWMRPGKTRRAALVDPQPLHLHERAGPLPAPDGGWPNGVAGALAVLLHQQHTRIGNQHWTTIHASHQEQALETVLAHYPVYFEKGSAPLSRGPDLPLRIRWLGRSDGSQQLVASVDEGEAPLLLRGAGLWYVLSLSQTWGRVEGAAQLLDSIAHAPPVLPEQVDALRRQLREHKGTLLIPLPDERAPVQIVQATPQPLLQLRVIELSIQHTWSGPRMTTALGCARLAYDYGGHLLAPDPDARAPTTRIMRGDQVLEIVRDLDAEKHAEEQLENLGMVEAVLYAREQGLRRQPLDENDFVLQPHERQPPLCPEDWKPALDVLADAGFRLDYDASFPHDELVDIDHWHADLEPSGTQWFDVSLGVDVGGQRIDLLPVLRRLLADPGFPRHPAKGEKKNASWRVLLDEKRSAEIPLSRLRTLIEPLLEWLEGDGELRLHRSQAPLLATLDEHLHWHGGELLRAHLDAWQNLKRSVDAPRGFQATLRPYQRDGLAWLDFLGAAGLGGILADDMGLGKTVQVLAHILGEKQRGRLEQPALVVAPTSLVGNWQSEAARFAPALKVLVIHGAARADRYDEIASHDLIITTYPLLPRDREQLLGQCFALLVLDEAQAIKNAQSQAARVVREIPATRRLAMTGTPLENHLGELWAQFDAVEPGLLGSQRQFTRLYRTPIEKHGDVDRQQRLNRRIGPLLLRRRKDDVLTDLPAKTEIVRTLELEGDQRALYETLRLAQHERVRQAVKERGLAQSGIIVLDALLKLRQACCDPRLVKLASAKKITASAKLDALLELLDGLLGEGRRVLLFSQFTEMLALIETALIKRGIEHQILTGQTPAGQRSALVRRFQGGTVPVFLISLKAGGVGLNLTAADAVIHYDPWWNPAAEAQATDRAHRIGQDKPVFVYRLICAGTVEEKIQAMQGRKAELARAVLEGGGATTQLRFNETDLAELFAPL</sequence>
<feature type="region of interest" description="Disordered" evidence="4">
    <location>
        <begin position="108"/>
        <end position="129"/>
    </location>
</feature>
<accession>A0ABW0JKW7</accession>
<dbReference type="InterPro" id="IPR000330">
    <property type="entry name" value="SNF2_N"/>
</dbReference>
<evidence type="ECO:0000259" key="6">
    <source>
        <dbReference type="PROSITE" id="PS51192"/>
    </source>
</evidence>
<evidence type="ECO:0000259" key="7">
    <source>
        <dbReference type="PROSITE" id="PS51194"/>
    </source>
</evidence>
<dbReference type="Pfam" id="PF00176">
    <property type="entry name" value="SNF2-rel_dom"/>
    <property type="match status" value="1"/>
</dbReference>
<feature type="domain" description="Helicase C-terminal" evidence="7">
    <location>
        <begin position="967"/>
        <end position="1130"/>
    </location>
</feature>
<dbReference type="PANTHER" id="PTHR10799">
    <property type="entry name" value="SNF2/RAD54 HELICASE FAMILY"/>
    <property type="match status" value="1"/>
</dbReference>
<evidence type="ECO:0000313" key="8">
    <source>
        <dbReference type="EMBL" id="MFC5436603.1"/>
    </source>
</evidence>
<keyword evidence="3" id="KW-0479">Metal-binding</keyword>
<evidence type="ECO:0000313" key="9">
    <source>
        <dbReference type="Proteomes" id="UP001596013"/>
    </source>
</evidence>
<evidence type="ECO:0000256" key="4">
    <source>
        <dbReference type="SAM" id="MobiDB-lite"/>
    </source>
</evidence>
<gene>
    <name evidence="8" type="ORF">ACFPME_08540</name>
</gene>
<name>A0ABW0JKW7_9GAMM</name>
<protein>
    <submittedName>
        <fullName evidence="8">SNF2-related protein</fullName>
    </submittedName>
</protein>
<dbReference type="SUPFAM" id="SSF52540">
    <property type="entry name" value="P-loop containing nucleoside triphosphate hydrolases"/>
    <property type="match status" value="2"/>
</dbReference>
<dbReference type="PROSITE" id="PS51194">
    <property type="entry name" value="HELICASE_CTER"/>
    <property type="match status" value="1"/>
</dbReference>
<reference evidence="9" key="1">
    <citation type="journal article" date="2019" name="Int. J. Syst. Evol. Microbiol.">
        <title>The Global Catalogue of Microorganisms (GCM) 10K type strain sequencing project: providing services to taxonomists for standard genome sequencing and annotation.</title>
        <authorList>
            <consortium name="The Broad Institute Genomics Platform"/>
            <consortium name="The Broad Institute Genome Sequencing Center for Infectious Disease"/>
            <person name="Wu L."/>
            <person name="Ma J."/>
        </authorList>
    </citation>
    <scope>NUCLEOTIDE SEQUENCE [LARGE SCALE GENOMIC DNA]</scope>
    <source>
        <strain evidence="9">JCM 17130</strain>
    </source>
</reference>
<organism evidence="8 9">
    <name type="scientific">Rhodanobacter umsongensis</name>
    <dbReference type="NCBI Taxonomy" id="633153"/>
    <lineage>
        <taxon>Bacteria</taxon>
        <taxon>Pseudomonadati</taxon>
        <taxon>Pseudomonadota</taxon>
        <taxon>Gammaproteobacteria</taxon>
        <taxon>Lysobacterales</taxon>
        <taxon>Rhodanobacteraceae</taxon>
        <taxon>Rhodanobacter</taxon>
    </lineage>
</organism>
<dbReference type="SMART" id="SM00487">
    <property type="entry name" value="DEXDc"/>
    <property type="match status" value="1"/>
</dbReference>
<dbReference type="CDD" id="cd18793">
    <property type="entry name" value="SF2_C_SNF"/>
    <property type="match status" value="1"/>
</dbReference>
<keyword evidence="3" id="KW-0862">Zinc</keyword>
<dbReference type="InterPro" id="IPR038718">
    <property type="entry name" value="SNF2-like_sf"/>
</dbReference>
<dbReference type="RefSeq" id="WP_377304153.1">
    <property type="nucleotide sequence ID" value="NZ_JBHSMK010000004.1"/>
</dbReference>
<evidence type="ECO:0000256" key="1">
    <source>
        <dbReference type="ARBA" id="ARBA00022801"/>
    </source>
</evidence>
<keyword evidence="3" id="KW-0863">Zinc-finger</keyword>
<dbReference type="Proteomes" id="UP001596013">
    <property type="component" value="Unassembled WGS sequence"/>
</dbReference>
<comment type="caution">
    <text evidence="8">The sequence shown here is derived from an EMBL/GenBank/DDBJ whole genome shotgun (WGS) entry which is preliminary data.</text>
</comment>
<dbReference type="InterPro" id="IPR027417">
    <property type="entry name" value="P-loop_NTPase"/>
</dbReference>
<dbReference type="SMART" id="SM00490">
    <property type="entry name" value="HELICc"/>
    <property type="match status" value="1"/>
</dbReference>
<feature type="domain" description="SWIM-type" evidence="5">
    <location>
        <begin position="68"/>
        <end position="102"/>
    </location>
</feature>
<dbReference type="InterPro" id="IPR007527">
    <property type="entry name" value="Znf_SWIM"/>
</dbReference>
<feature type="domain" description="Helicase ATP-binding" evidence="6">
    <location>
        <begin position="682"/>
        <end position="842"/>
    </location>
</feature>
<dbReference type="CDD" id="cd18012">
    <property type="entry name" value="DEXQc_arch_SWI2_SNF2"/>
    <property type="match status" value="1"/>
</dbReference>
<dbReference type="PROSITE" id="PS50966">
    <property type="entry name" value="ZF_SWIM"/>
    <property type="match status" value="1"/>
</dbReference>
<dbReference type="Pfam" id="PF00271">
    <property type="entry name" value="Helicase_C"/>
    <property type="match status" value="1"/>
</dbReference>
<dbReference type="Gene3D" id="3.40.50.300">
    <property type="entry name" value="P-loop containing nucleotide triphosphate hydrolases"/>
    <property type="match status" value="1"/>
</dbReference>
<keyword evidence="2" id="KW-0547">Nucleotide-binding</keyword>
<keyword evidence="9" id="KW-1185">Reference proteome</keyword>
<keyword evidence="2" id="KW-0347">Helicase</keyword>
<evidence type="ECO:0000259" key="5">
    <source>
        <dbReference type="PROSITE" id="PS50966"/>
    </source>
</evidence>
<dbReference type="PROSITE" id="PS51192">
    <property type="entry name" value="HELICASE_ATP_BIND_1"/>
    <property type="match status" value="1"/>
</dbReference>
<keyword evidence="1" id="KW-0378">Hydrolase</keyword>
<keyword evidence="2" id="KW-0067">ATP-binding</keyword>
<dbReference type="EMBL" id="JBHSMK010000004">
    <property type="protein sequence ID" value="MFC5436603.1"/>
    <property type="molecule type" value="Genomic_DNA"/>
</dbReference>
<feature type="compositionally biased region" description="Polar residues" evidence="4">
    <location>
        <begin position="108"/>
        <end position="117"/>
    </location>
</feature>
<dbReference type="InterPro" id="IPR001650">
    <property type="entry name" value="Helicase_C-like"/>
</dbReference>
<proteinExistence type="predicted"/>